<dbReference type="InterPro" id="IPR033469">
    <property type="entry name" value="CYTH-like_dom_sf"/>
</dbReference>
<dbReference type="PANTHER" id="PTHR40114">
    <property type="entry name" value="SLR0698 PROTEIN"/>
    <property type="match status" value="1"/>
</dbReference>
<dbReference type="CDD" id="cd07891">
    <property type="entry name" value="CYTH-like_CthTTM-like_1"/>
    <property type="match status" value="1"/>
</dbReference>
<dbReference type="PANTHER" id="PTHR40114:SF1">
    <property type="entry name" value="SLR0698 PROTEIN"/>
    <property type="match status" value="1"/>
</dbReference>
<dbReference type="Pfam" id="PF01928">
    <property type="entry name" value="CYTH"/>
    <property type="match status" value="1"/>
</dbReference>
<dbReference type="Gene3D" id="2.40.320.10">
    <property type="entry name" value="Hypothetical Protein Pfu-838710-001"/>
    <property type="match status" value="1"/>
</dbReference>
<reference evidence="3" key="1">
    <citation type="submission" date="2021-04" db="EMBL/GenBank/DDBJ databases">
        <authorList>
            <person name="Rodrigo-Torres L."/>
            <person name="Arahal R. D."/>
            <person name="Lucena T."/>
        </authorList>
    </citation>
    <scope>NUCLEOTIDE SEQUENCE</scope>
    <source>
        <strain evidence="3">AS29M-1</strain>
    </source>
</reference>
<dbReference type="AlphaFoldDB" id="A0A916NH79"/>
<gene>
    <name evidence="3" type="ORF">CRYO30217_01887</name>
</gene>
<keyword evidence="4" id="KW-1185">Reference proteome</keyword>
<evidence type="ECO:0000313" key="3">
    <source>
        <dbReference type="EMBL" id="CAG5082349.1"/>
    </source>
</evidence>
<dbReference type="GO" id="GO:0050355">
    <property type="term" value="F:inorganic triphosphate phosphatase activity"/>
    <property type="evidence" value="ECO:0007669"/>
    <property type="project" value="UniProtKB-EC"/>
</dbReference>
<feature type="active site" description="Proton acceptor" evidence="1">
    <location>
        <position position="31"/>
    </location>
</feature>
<evidence type="ECO:0000259" key="2">
    <source>
        <dbReference type="SMART" id="SM01118"/>
    </source>
</evidence>
<evidence type="ECO:0000313" key="4">
    <source>
        <dbReference type="Proteomes" id="UP000683507"/>
    </source>
</evidence>
<proteinExistence type="predicted"/>
<name>A0A916NH79_9FLAO</name>
<keyword evidence="3" id="KW-0378">Hydrolase</keyword>
<protein>
    <submittedName>
        <fullName evidence="3">Inorganic triphosphatase</fullName>
        <ecNumber evidence="3">3.6.1.25</ecNumber>
    </submittedName>
</protein>
<dbReference type="SMART" id="SM01118">
    <property type="entry name" value="CYTH"/>
    <property type="match status" value="1"/>
</dbReference>
<accession>A0A916NH79</accession>
<dbReference type="EMBL" id="OU015584">
    <property type="protein sequence ID" value="CAG5082349.1"/>
    <property type="molecule type" value="Genomic_DNA"/>
</dbReference>
<dbReference type="KEGG" id="ptan:CRYO30217_01887"/>
<evidence type="ECO:0000256" key="1">
    <source>
        <dbReference type="PIRSR" id="PIRSR016487-1"/>
    </source>
</evidence>
<dbReference type="InterPro" id="IPR012042">
    <property type="entry name" value="NeuTTM/CthTTM-like"/>
</dbReference>
<organism evidence="3 4">
    <name type="scientific">Parvicella tangerina</name>
    <dbReference type="NCBI Taxonomy" id="2829795"/>
    <lineage>
        <taxon>Bacteria</taxon>
        <taxon>Pseudomonadati</taxon>
        <taxon>Bacteroidota</taxon>
        <taxon>Flavobacteriia</taxon>
        <taxon>Flavobacteriales</taxon>
        <taxon>Parvicellaceae</taxon>
        <taxon>Parvicella</taxon>
    </lineage>
</organism>
<dbReference type="Proteomes" id="UP000683507">
    <property type="component" value="Chromosome"/>
</dbReference>
<dbReference type="PIRSF" id="PIRSF016487">
    <property type="entry name" value="CYTH_UCP016487"/>
    <property type="match status" value="1"/>
</dbReference>
<dbReference type="SUPFAM" id="SSF55154">
    <property type="entry name" value="CYTH-like phosphatases"/>
    <property type="match status" value="1"/>
</dbReference>
<feature type="domain" description="CYTH" evidence="2">
    <location>
        <begin position="2"/>
        <end position="150"/>
    </location>
</feature>
<sequence>MAHEIERKYLVDKSLWEKVIKDKAEYVHQLYLHADTQKAIRVRIIGKKAFITIKSKLSDIKRLEFEYEIPLEDAKLMMEAYADCPQVEKTRYFIKEEHHTWEIDVFHGKNEGLIVAEIELSHEDELFALPHWVAEEVTHDPTYLNVNLAK</sequence>
<dbReference type="EC" id="3.6.1.25" evidence="3"/>
<dbReference type="InterPro" id="IPR023577">
    <property type="entry name" value="CYTH_domain"/>
</dbReference>
<dbReference type="RefSeq" id="WP_258542087.1">
    <property type="nucleotide sequence ID" value="NZ_OU015584.1"/>
</dbReference>